<dbReference type="Proteomes" id="UP000265614">
    <property type="component" value="Unassembled WGS sequence"/>
</dbReference>
<comment type="caution">
    <text evidence="2">The sequence shown here is derived from an EMBL/GenBank/DDBJ whole genome shotgun (WGS) entry which is preliminary data.</text>
</comment>
<feature type="compositionally biased region" description="Basic and acidic residues" evidence="1">
    <location>
        <begin position="88"/>
        <end position="100"/>
    </location>
</feature>
<gene>
    <name evidence="2" type="ORF">D5H78_00480</name>
</gene>
<feature type="compositionally biased region" description="Basic and acidic residues" evidence="1">
    <location>
        <begin position="33"/>
        <end position="59"/>
    </location>
</feature>
<feature type="compositionally biased region" description="Low complexity" evidence="1">
    <location>
        <begin position="10"/>
        <end position="26"/>
    </location>
</feature>
<evidence type="ECO:0000256" key="1">
    <source>
        <dbReference type="SAM" id="MobiDB-lite"/>
    </source>
</evidence>
<dbReference type="RefSeq" id="WP_119948450.1">
    <property type="nucleotide sequence ID" value="NZ_QZEZ01000001.1"/>
</dbReference>
<evidence type="ECO:0000313" key="3">
    <source>
        <dbReference type="Proteomes" id="UP000265614"/>
    </source>
</evidence>
<feature type="region of interest" description="Disordered" evidence="1">
    <location>
        <begin position="1"/>
        <end position="126"/>
    </location>
</feature>
<sequence length="126" mass="12710">MPDDEDDGVPGEAGAPEGAARGDAPRGPGGRVVDLRCLRGADPHRATGDVRAATERFLRELLGPLGEGGAGPRVGEVRADPRRRHLRLVGEGDGGDRGDEGDQGGDQGGDAAADGGRDGTGPAPRT</sequence>
<dbReference type="EMBL" id="QZEZ01000001">
    <property type="protein sequence ID" value="RJK97551.1"/>
    <property type="molecule type" value="Genomic_DNA"/>
</dbReference>
<proteinExistence type="predicted"/>
<accession>A0A3A3ZM09</accession>
<reference evidence="2 3" key="1">
    <citation type="submission" date="2018-09" db="EMBL/GenBank/DDBJ databases">
        <title>YIM 75000 draft genome.</title>
        <authorList>
            <person name="Tang S."/>
            <person name="Feng Y."/>
        </authorList>
    </citation>
    <scope>NUCLEOTIDE SEQUENCE [LARGE SCALE GENOMIC DNA]</scope>
    <source>
        <strain evidence="2 3">YIM 75000</strain>
    </source>
</reference>
<protein>
    <submittedName>
        <fullName evidence="2">Uncharacterized protein</fullName>
    </submittedName>
</protein>
<name>A0A3A3ZM09_9ACTN</name>
<organism evidence="2 3">
    <name type="scientific">Vallicoccus soli</name>
    <dbReference type="NCBI Taxonomy" id="2339232"/>
    <lineage>
        <taxon>Bacteria</taxon>
        <taxon>Bacillati</taxon>
        <taxon>Actinomycetota</taxon>
        <taxon>Actinomycetes</taxon>
        <taxon>Motilibacterales</taxon>
        <taxon>Vallicoccaceae</taxon>
        <taxon>Vallicoccus</taxon>
    </lineage>
</organism>
<keyword evidence="3" id="KW-1185">Reference proteome</keyword>
<dbReference type="AlphaFoldDB" id="A0A3A3ZM09"/>
<evidence type="ECO:0000313" key="2">
    <source>
        <dbReference type="EMBL" id="RJK97551.1"/>
    </source>
</evidence>